<evidence type="ECO:0000313" key="15">
    <source>
        <dbReference type="EMBL" id="OAG03865.1"/>
    </source>
</evidence>
<dbReference type="Gene3D" id="3.40.50.1820">
    <property type="entry name" value="alpha/beta hydrolase"/>
    <property type="match status" value="1"/>
</dbReference>
<evidence type="ECO:0000256" key="2">
    <source>
        <dbReference type="ARBA" id="ARBA00007534"/>
    </source>
</evidence>
<comment type="catalytic activity">
    <reaction evidence="9 14">
        <text>cutin + H2O = cutin monomers.</text>
        <dbReference type="EC" id="3.1.1.74"/>
    </reaction>
</comment>
<feature type="active site" description="Nucleophile" evidence="12">
    <location>
        <position position="129"/>
    </location>
</feature>
<name>A0A177C8I9_9PLEO</name>
<dbReference type="RefSeq" id="XP_018034230.1">
    <property type="nucleotide sequence ID" value="XM_018176677.1"/>
</dbReference>
<dbReference type="OrthoDB" id="3225429at2759"/>
<dbReference type="InParanoid" id="A0A177C8I9"/>
<dbReference type="GO" id="GO:0016052">
    <property type="term" value="P:carbohydrate catabolic process"/>
    <property type="evidence" value="ECO:0007669"/>
    <property type="project" value="TreeGrafter"/>
</dbReference>
<sequence length="219" mass="22506">MKFTISLASLVAVTSAFPLITRDSATTRTELEAGSSSACPKAILIYARGTSQAGNMGEQPGPILADALEAYYGAANVWVQGVGGAYTAGLLDNLASKGTSTAAINEGARLFKLANTKCPNTPVVAGGYSQGAALIAGAIPTLSTTVINQIKGVVLFGYTRNKQNNGGIPSYPQSNLAVYCADGDLVCDGTLIVLPAHSTYQDEAADEAPKFLESKIGPK</sequence>
<evidence type="ECO:0000256" key="9">
    <source>
        <dbReference type="ARBA" id="ARBA00034045"/>
    </source>
</evidence>
<evidence type="ECO:0000256" key="10">
    <source>
        <dbReference type="ARBA" id="ARBA00057514"/>
    </source>
</evidence>
<dbReference type="InterPro" id="IPR029058">
    <property type="entry name" value="AB_hydrolase_fold"/>
</dbReference>
<evidence type="ECO:0000256" key="4">
    <source>
        <dbReference type="ARBA" id="ARBA00022487"/>
    </source>
</evidence>
<dbReference type="InterPro" id="IPR043580">
    <property type="entry name" value="CUTINASE_1"/>
</dbReference>
<dbReference type="Pfam" id="PF01083">
    <property type="entry name" value="Cutinase"/>
    <property type="match status" value="1"/>
</dbReference>
<keyword evidence="7 14" id="KW-0378">Hydrolase</keyword>
<feature type="disulfide bond" evidence="13">
    <location>
        <begin position="180"/>
        <end position="187"/>
    </location>
</feature>
<evidence type="ECO:0000256" key="7">
    <source>
        <dbReference type="ARBA" id="ARBA00022801"/>
    </source>
</evidence>
<dbReference type="PANTHER" id="PTHR48250:SF3">
    <property type="entry name" value="CUTINASE 1-RELATED"/>
    <property type="match status" value="1"/>
</dbReference>
<dbReference type="GeneID" id="28760163"/>
<dbReference type="PANTHER" id="PTHR48250">
    <property type="entry name" value="CUTINASE 2-RELATED"/>
    <property type="match status" value="1"/>
</dbReference>
<keyword evidence="4 14" id="KW-0719">Serine esterase</keyword>
<reference evidence="15 16" key="1">
    <citation type="submission" date="2016-05" db="EMBL/GenBank/DDBJ databases">
        <title>Comparative analysis of secretome profiles of manganese(II)-oxidizing ascomycete fungi.</title>
        <authorList>
            <consortium name="DOE Joint Genome Institute"/>
            <person name="Zeiner C.A."/>
            <person name="Purvine S.O."/>
            <person name="Zink E.M."/>
            <person name="Wu S."/>
            <person name="Pasa-Tolic L."/>
            <person name="Chaput D.L."/>
            <person name="Haridas S."/>
            <person name="Grigoriev I.V."/>
            <person name="Santelli C.M."/>
            <person name="Hansel C.M."/>
        </authorList>
    </citation>
    <scope>NUCLEOTIDE SEQUENCE [LARGE SCALE GENOMIC DNA]</scope>
    <source>
        <strain evidence="15 16">AP3s5-JAC2a</strain>
    </source>
</reference>
<dbReference type="EC" id="3.1.1.74" evidence="3 14"/>
<feature type="active site" description="Proton donor/acceptor" evidence="12">
    <location>
        <position position="197"/>
    </location>
</feature>
<feature type="disulfide bond" evidence="13">
    <location>
        <begin position="39"/>
        <end position="118"/>
    </location>
</feature>
<organism evidence="15 16">
    <name type="scientific">Paraphaeosphaeria sporulosa</name>
    <dbReference type="NCBI Taxonomy" id="1460663"/>
    <lineage>
        <taxon>Eukaryota</taxon>
        <taxon>Fungi</taxon>
        <taxon>Dikarya</taxon>
        <taxon>Ascomycota</taxon>
        <taxon>Pezizomycotina</taxon>
        <taxon>Dothideomycetes</taxon>
        <taxon>Pleosporomycetidae</taxon>
        <taxon>Pleosporales</taxon>
        <taxon>Massarineae</taxon>
        <taxon>Didymosphaeriaceae</taxon>
        <taxon>Paraphaeosphaeria</taxon>
    </lineage>
</organism>
<dbReference type="InterPro" id="IPR000675">
    <property type="entry name" value="Cutinase/axe"/>
</dbReference>
<proteinExistence type="inferred from homology"/>
<dbReference type="PRINTS" id="PR00129">
    <property type="entry name" value="CUTINASE"/>
</dbReference>
<dbReference type="SUPFAM" id="SSF53474">
    <property type="entry name" value="alpha/beta-Hydrolases"/>
    <property type="match status" value="1"/>
</dbReference>
<dbReference type="SMART" id="SM01110">
    <property type="entry name" value="Cutinase"/>
    <property type="match status" value="1"/>
</dbReference>
<feature type="active site" evidence="12">
    <location>
        <position position="184"/>
    </location>
</feature>
<evidence type="ECO:0000313" key="16">
    <source>
        <dbReference type="Proteomes" id="UP000077069"/>
    </source>
</evidence>
<dbReference type="PROSITE" id="PS00931">
    <property type="entry name" value="CUTINASE_2"/>
    <property type="match status" value="1"/>
</dbReference>
<evidence type="ECO:0000256" key="12">
    <source>
        <dbReference type="PIRSR" id="PIRSR611150-1"/>
    </source>
</evidence>
<dbReference type="STRING" id="1460663.A0A177C8I9"/>
<dbReference type="InterPro" id="IPR011150">
    <property type="entry name" value="Cutinase_monf"/>
</dbReference>
<dbReference type="GO" id="GO:0005576">
    <property type="term" value="C:extracellular region"/>
    <property type="evidence" value="ECO:0007669"/>
    <property type="project" value="UniProtKB-SubCell"/>
</dbReference>
<dbReference type="InterPro" id="IPR043579">
    <property type="entry name" value="CUTINASE_2"/>
</dbReference>
<evidence type="ECO:0000256" key="1">
    <source>
        <dbReference type="ARBA" id="ARBA00004613"/>
    </source>
</evidence>
<keyword evidence="6 14" id="KW-0732">Signal</keyword>
<keyword evidence="8 13" id="KW-1015">Disulfide bond</keyword>
<evidence type="ECO:0000256" key="3">
    <source>
        <dbReference type="ARBA" id="ARBA00013095"/>
    </source>
</evidence>
<keyword evidence="16" id="KW-1185">Reference proteome</keyword>
<dbReference type="AlphaFoldDB" id="A0A177C8I9"/>
<comment type="function">
    <text evidence="10">Catalyzes the hydrolysis of complex carboxylic polyesters found in the cell wall of plants. Degrades cutin, a macromolecule that forms the structure of the plant cuticle. Allows pathogenic fungi to penetrate through the cuticular barrier into the host plant during the initial stage of fungal infection.</text>
</comment>
<evidence type="ECO:0000256" key="14">
    <source>
        <dbReference type="RuleBase" id="RU361263"/>
    </source>
</evidence>
<feature type="chain" id="PRO_5007948936" description="Cutinase" evidence="14">
    <location>
        <begin position="17"/>
        <end position="219"/>
    </location>
</feature>
<accession>A0A177C8I9</accession>
<dbReference type="PROSITE" id="PS00155">
    <property type="entry name" value="CUTINASE_1"/>
    <property type="match status" value="1"/>
</dbReference>
<gene>
    <name evidence="15" type="ORF">CC84DRAFT_1149577</name>
</gene>
<protein>
    <recommendedName>
        <fullName evidence="11 14">Cutinase</fullName>
        <ecNumber evidence="3 14">3.1.1.74</ecNumber>
    </recommendedName>
</protein>
<dbReference type="Proteomes" id="UP000077069">
    <property type="component" value="Unassembled WGS sequence"/>
</dbReference>
<comment type="similarity">
    <text evidence="2 14">Belongs to the cutinase family.</text>
</comment>
<comment type="subcellular location">
    <subcellularLocation>
        <location evidence="1 14">Secreted</location>
    </subcellularLocation>
</comment>
<feature type="signal peptide" evidence="14">
    <location>
        <begin position="1"/>
        <end position="16"/>
    </location>
</feature>
<evidence type="ECO:0000256" key="13">
    <source>
        <dbReference type="PIRSR" id="PIRSR611150-2"/>
    </source>
</evidence>
<evidence type="ECO:0000256" key="5">
    <source>
        <dbReference type="ARBA" id="ARBA00022525"/>
    </source>
</evidence>
<evidence type="ECO:0000256" key="6">
    <source>
        <dbReference type="ARBA" id="ARBA00022729"/>
    </source>
</evidence>
<keyword evidence="5 14" id="KW-0964">Secreted</keyword>
<dbReference type="FunFam" id="3.40.50.1820:FF:000235">
    <property type="entry name" value="Cutinase 1"/>
    <property type="match status" value="1"/>
</dbReference>
<dbReference type="GO" id="GO:0050525">
    <property type="term" value="F:cutinase activity"/>
    <property type="evidence" value="ECO:0007669"/>
    <property type="project" value="UniProtKB-UniRule"/>
</dbReference>
<dbReference type="EMBL" id="KV441554">
    <property type="protein sequence ID" value="OAG03865.1"/>
    <property type="molecule type" value="Genomic_DNA"/>
</dbReference>
<evidence type="ECO:0000256" key="8">
    <source>
        <dbReference type="ARBA" id="ARBA00023157"/>
    </source>
</evidence>
<evidence type="ECO:0000256" key="11">
    <source>
        <dbReference type="ARBA" id="ARBA00074522"/>
    </source>
</evidence>